<dbReference type="InterPro" id="IPR004839">
    <property type="entry name" value="Aminotransferase_I/II_large"/>
</dbReference>
<dbReference type="AlphaFoldDB" id="A0A7Y9YGX9"/>
<evidence type="ECO:0000256" key="2">
    <source>
        <dbReference type="ARBA" id="ARBA00022898"/>
    </source>
</evidence>
<gene>
    <name evidence="8" type="ORF">BKA05_002349</name>
</gene>
<dbReference type="CDD" id="cd07377">
    <property type="entry name" value="WHTH_GntR"/>
    <property type="match status" value="1"/>
</dbReference>
<accession>A0A7Y9YGX9</accession>
<dbReference type="SUPFAM" id="SSF46785">
    <property type="entry name" value="Winged helix' DNA-binding domain"/>
    <property type="match status" value="1"/>
</dbReference>
<keyword evidence="3" id="KW-0805">Transcription regulation</keyword>
<dbReference type="PRINTS" id="PR00035">
    <property type="entry name" value="HTHGNTR"/>
</dbReference>
<dbReference type="SUPFAM" id="SSF53383">
    <property type="entry name" value="PLP-dependent transferases"/>
    <property type="match status" value="1"/>
</dbReference>
<evidence type="ECO:0000256" key="6">
    <source>
        <dbReference type="SAM" id="MobiDB-lite"/>
    </source>
</evidence>
<sequence>MPQSSSVTPPGPLGSVSAARVAALVDGFDRSPAYAGLADALVLAIGDGRIGTDVRLPSERELTDALRVSRTTVTRAYAQLRETGYAVARQGAGTFTRVPGGRARTRDRALTPDQLAVGHPDGIDLGCAAPMAPAGLANAYAEAVGELPAYLGGHGYFPTGLPHLQAEVARGFEERGLPTDPAQVIITPGALSGAAIVAQALARRGDRVLVESPVYPNATLALRNAGGRLIGAPVDPEGWDLAAVGAQLRQVRPALAYLVPDFQNPTGHLMSDAQREEYAGHLRAAGTVAVVDESLQALALDGQEMPRPFAAYSPGAITIGSASKAFWGGLRLGWVRVPPGMAEQLTRARLSLDLGTPVLEQLVLARLLAAGPVLPDQLTRLREQREALLAALAEHLPAWRWVRPGGGLAVWCALPSGSAVGLADAAERVGVGVTPGPLFAAEGGLDRFVRIPWTRPADELVGAVERLAAVWSDLPASPTRTRPGRPGSGRVLVA</sequence>
<dbReference type="GO" id="GO:0030170">
    <property type="term" value="F:pyridoxal phosphate binding"/>
    <property type="evidence" value="ECO:0007669"/>
    <property type="project" value="InterPro"/>
</dbReference>
<protein>
    <submittedName>
        <fullName evidence="8">DNA-binding transcriptional MocR family regulator</fullName>
    </submittedName>
</protein>
<keyword evidence="5" id="KW-0804">Transcription</keyword>
<dbReference type="GO" id="GO:0003700">
    <property type="term" value="F:DNA-binding transcription factor activity"/>
    <property type="evidence" value="ECO:0007669"/>
    <property type="project" value="InterPro"/>
</dbReference>
<dbReference type="Gene3D" id="1.10.10.10">
    <property type="entry name" value="Winged helix-like DNA-binding domain superfamily/Winged helix DNA-binding domain"/>
    <property type="match status" value="1"/>
</dbReference>
<feature type="compositionally biased region" description="Low complexity" evidence="6">
    <location>
        <begin position="477"/>
        <end position="494"/>
    </location>
</feature>
<dbReference type="Pfam" id="PF00392">
    <property type="entry name" value="GntR"/>
    <property type="match status" value="1"/>
</dbReference>
<dbReference type="InterPro" id="IPR051446">
    <property type="entry name" value="HTH_trans_reg/aminotransferase"/>
</dbReference>
<dbReference type="InterPro" id="IPR015424">
    <property type="entry name" value="PyrdxlP-dep_Trfase"/>
</dbReference>
<keyword evidence="2" id="KW-0663">Pyridoxal phosphate</keyword>
<dbReference type="RefSeq" id="WP_179531611.1">
    <property type="nucleotide sequence ID" value="NZ_BAAAPP010000005.1"/>
</dbReference>
<evidence type="ECO:0000313" key="8">
    <source>
        <dbReference type="EMBL" id="NYI10834.1"/>
    </source>
</evidence>
<feature type="domain" description="HTH gntR-type" evidence="7">
    <location>
        <begin position="31"/>
        <end position="99"/>
    </location>
</feature>
<dbReference type="PANTHER" id="PTHR46577">
    <property type="entry name" value="HTH-TYPE TRANSCRIPTIONAL REGULATORY PROTEIN GABR"/>
    <property type="match status" value="1"/>
</dbReference>
<dbReference type="PANTHER" id="PTHR46577:SF1">
    <property type="entry name" value="HTH-TYPE TRANSCRIPTIONAL REGULATORY PROTEIN GABR"/>
    <property type="match status" value="1"/>
</dbReference>
<evidence type="ECO:0000256" key="1">
    <source>
        <dbReference type="ARBA" id="ARBA00005384"/>
    </source>
</evidence>
<evidence type="ECO:0000313" key="9">
    <source>
        <dbReference type="Proteomes" id="UP000537326"/>
    </source>
</evidence>
<dbReference type="InterPro" id="IPR000524">
    <property type="entry name" value="Tscrpt_reg_HTH_GntR"/>
</dbReference>
<dbReference type="GO" id="GO:0003677">
    <property type="term" value="F:DNA binding"/>
    <property type="evidence" value="ECO:0007669"/>
    <property type="project" value="UniProtKB-KW"/>
</dbReference>
<comment type="similarity">
    <text evidence="1">In the C-terminal section; belongs to the class-I pyridoxal-phosphate-dependent aminotransferase family.</text>
</comment>
<feature type="region of interest" description="Disordered" evidence="6">
    <location>
        <begin position="475"/>
        <end position="494"/>
    </location>
</feature>
<organism evidence="8 9">
    <name type="scientific">Nocardioides marinus</name>
    <dbReference type="NCBI Taxonomy" id="374514"/>
    <lineage>
        <taxon>Bacteria</taxon>
        <taxon>Bacillati</taxon>
        <taxon>Actinomycetota</taxon>
        <taxon>Actinomycetes</taxon>
        <taxon>Propionibacteriales</taxon>
        <taxon>Nocardioidaceae</taxon>
        <taxon>Nocardioides</taxon>
    </lineage>
</organism>
<reference evidence="8 9" key="1">
    <citation type="submission" date="2020-07" db="EMBL/GenBank/DDBJ databases">
        <title>Sequencing the genomes of 1000 actinobacteria strains.</title>
        <authorList>
            <person name="Klenk H.-P."/>
        </authorList>
    </citation>
    <scope>NUCLEOTIDE SEQUENCE [LARGE SCALE GENOMIC DNA]</scope>
    <source>
        <strain evidence="8 9">DSM 18248</strain>
    </source>
</reference>
<dbReference type="InterPro" id="IPR036390">
    <property type="entry name" value="WH_DNA-bd_sf"/>
</dbReference>
<dbReference type="CDD" id="cd00609">
    <property type="entry name" value="AAT_like"/>
    <property type="match status" value="1"/>
</dbReference>
<name>A0A7Y9YGX9_9ACTN</name>
<dbReference type="Proteomes" id="UP000537326">
    <property type="component" value="Unassembled WGS sequence"/>
</dbReference>
<dbReference type="InterPro" id="IPR036388">
    <property type="entry name" value="WH-like_DNA-bd_sf"/>
</dbReference>
<comment type="caution">
    <text evidence="8">The sequence shown here is derived from an EMBL/GenBank/DDBJ whole genome shotgun (WGS) entry which is preliminary data.</text>
</comment>
<dbReference type="Gene3D" id="3.40.640.10">
    <property type="entry name" value="Type I PLP-dependent aspartate aminotransferase-like (Major domain)"/>
    <property type="match status" value="1"/>
</dbReference>
<evidence type="ECO:0000256" key="5">
    <source>
        <dbReference type="ARBA" id="ARBA00023163"/>
    </source>
</evidence>
<evidence type="ECO:0000256" key="3">
    <source>
        <dbReference type="ARBA" id="ARBA00023015"/>
    </source>
</evidence>
<evidence type="ECO:0000259" key="7">
    <source>
        <dbReference type="PROSITE" id="PS50949"/>
    </source>
</evidence>
<dbReference type="PROSITE" id="PS50949">
    <property type="entry name" value="HTH_GNTR"/>
    <property type="match status" value="1"/>
</dbReference>
<proteinExistence type="inferred from homology"/>
<dbReference type="EMBL" id="JACBZI010000001">
    <property type="protein sequence ID" value="NYI10834.1"/>
    <property type="molecule type" value="Genomic_DNA"/>
</dbReference>
<evidence type="ECO:0000256" key="4">
    <source>
        <dbReference type="ARBA" id="ARBA00023125"/>
    </source>
</evidence>
<dbReference type="SMART" id="SM00345">
    <property type="entry name" value="HTH_GNTR"/>
    <property type="match status" value="1"/>
</dbReference>
<keyword evidence="9" id="KW-1185">Reference proteome</keyword>
<dbReference type="InterPro" id="IPR015421">
    <property type="entry name" value="PyrdxlP-dep_Trfase_major"/>
</dbReference>
<keyword evidence="4 8" id="KW-0238">DNA-binding</keyword>
<dbReference type="Pfam" id="PF00155">
    <property type="entry name" value="Aminotran_1_2"/>
    <property type="match status" value="1"/>
</dbReference>